<dbReference type="GO" id="GO:0009007">
    <property type="term" value="F:site-specific DNA-methyltransferase (adenine-specific) activity"/>
    <property type="evidence" value="ECO:0007669"/>
    <property type="project" value="UniProtKB-EC"/>
</dbReference>
<dbReference type="InterPro" id="IPR051537">
    <property type="entry name" value="DNA_Adenine_Mtase"/>
</dbReference>
<evidence type="ECO:0000256" key="6">
    <source>
        <dbReference type="ARBA" id="ARBA00022747"/>
    </source>
</evidence>
<evidence type="ECO:0000256" key="5">
    <source>
        <dbReference type="ARBA" id="ARBA00022691"/>
    </source>
</evidence>
<evidence type="ECO:0000259" key="9">
    <source>
        <dbReference type="Pfam" id="PF12161"/>
    </source>
</evidence>
<protein>
    <recommendedName>
        <fullName evidence="2">site-specific DNA-methyltransferase (adenine-specific)</fullName>
        <ecNumber evidence="2">2.1.1.72</ecNumber>
    </recommendedName>
</protein>
<evidence type="ECO:0000313" key="12">
    <source>
        <dbReference type="Proteomes" id="UP000297720"/>
    </source>
</evidence>
<dbReference type="EMBL" id="QORK01000048">
    <property type="protein sequence ID" value="TFF75440.1"/>
    <property type="molecule type" value="Genomic_DNA"/>
</dbReference>
<evidence type="ECO:0000256" key="3">
    <source>
        <dbReference type="ARBA" id="ARBA00022603"/>
    </source>
</evidence>
<evidence type="ECO:0000256" key="2">
    <source>
        <dbReference type="ARBA" id="ARBA00011900"/>
    </source>
</evidence>
<dbReference type="EC" id="2.1.1.72" evidence="2"/>
<keyword evidence="4 11" id="KW-0808">Transferase</keyword>
<feature type="domain" description="N6 adenine-specific DNA methyltransferase N-terminal" evidence="9">
    <location>
        <begin position="7"/>
        <end position="108"/>
    </location>
</feature>
<dbReference type="InterPro" id="IPR038333">
    <property type="entry name" value="T1MK-like_N_sf"/>
</dbReference>
<organism evidence="11 13">
    <name type="scientific">Aeromonas taiwanensis</name>
    <dbReference type="NCBI Taxonomy" id="633417"/>
    <lineage>
        <taxon>Bacteria</taxon>
        <taxon>Pseudomonadati</taxon>
        <taxon>Pseudomonadota</taxon>
        <taxon>Gammaproteobacteria</taxon>
        <taxon>Aeromonadales</taxon>
        <taxon>Aeromonadaceae</taxon>
        <taxon>Aeromonas</taxon>
    </lineage>
</organism>
<dbReference type="GO" id="GO:0032259">
    <property type="term" value="P:methylation"/>
    <property type="evidence" value="ECO:0007669"/>
    <property type="project" value="UniProtKB-KW"/>
</dbReference>
<dbReference type="GO" id="GO:0008170">
    <property type="term" value="F:N-methyltransferase activity"/>
    <property type="evidence" value="ECO:0007669"/>
    <property type="project" value="InterPro"/>
</dbReference>
<gene>
    <name evidence="10" type="ORF">DRM93_18230</name>
    <name evidence="11" type="ORF">DRM94_18230</name>
</gene>
<dbReference type="PANTHER" id="PTHR42933:SF4">
    <property type="entry name" value="TYPE I RESTRICTION ENZYME ECOKI METHYLASE SUBUNIT"/>
    <property type="match status" value="1"/>
</dbReference>
<dbReference type="Pfam" id="PF02384">
    <property type="entry name" value="N6_Mtase"/>
    <property type="match status" value="1"/>
</dbReference>
<evidence type="ECO:0000313" key="10">
    <source>
        <dbReference type="EMBL" id="TFF72196.1"/>
    </source>
</evidence>
<keyword evidence="5" id="KW-0949">S-adenosyl-L-methionine</keyword>
<comment type="similarity">
    <text evidence="1">Belongs to the N(4)/N(6)-methyltransferase family.</text>
</comment>
<dbReference type="GO" id="GO:0003677">
    <property type="term" value="F:DNA binding"/>
    <property type="evidence" value="ECO:0007669"/>
    <property type="project" value="InterPro"/>
</dbReference>
<dbReference type="InterPro" id="IPR002052">
    <property type="entry name" value="DNA_methylase_N6_adenine_CS"/>
</dbReference>
<dbReference type="EMBL" id="QORL01000048">
    <property type="protein sequence ID" value="TFF72196.1"/>
    <property type="molecule type" value="Genomic_DNA"/>
</dbReference>
<accession>A0A5F0K6U9</accession>
<evidence type="ECO:0000313" key="13">
    <source>
        <dbReference type="Proteomes" id="UP000297914"/>
    </source>
</evidence>
<dbReference type="RefSeq" id="WP_134696915.1">
    <property type="nucleotide sequence ID" value="NZ_QORJ01000044.1"/>
</dbReference>
<keyword evidence="3 11" id="KW-0489">Methyltransferase</keyword>
<feature type="domain" description="DNA methylase adenine-specific" evidence="8">
    <location>
        <begin position="123"/>
        <end position="409"/>
    </location>
</feature>
<dbReference type="Proteomes" id="UP000297720">
    <property type="component" value="Unassembled WGS sequence"/>
</dbReference>
<dbReference type="Proteomes" id="UP000297914">
    <property type="component" value="Unassembled WGS sequence"/>
</dbReference>
<reference evidence="11 13" key="1">
    <citation type="submission" date="2018-06" db="EMBL/GenBank/DDBJ databases">
        <title>Occurrence of a novel blaKPC-2- and qnrS2- harbouring IncP6 plasmid from Aeromonas taiwanensis isolates recovered from the river sediments.</title>
        <authorList>
            <person name="Zheng B."/>
            <person name="Yu X."/>
            <person name="Xiao Y."/>
        </authorList>
    </citation>
    <scope>NUCLEOTIDE SEQUENCE [LARGE SCALE GENOMIC DNA]</scope>
    <source>
        <strain evidence="10 12">1713</strain>
        <strain evidence="11 13">198</strain>
    </source>
</reference>
<sequence>MNNTDLVAKLWKLCDNLRDGGVSYQNYVNELASLLFLKMCEETGQEADLLPEGYRWRDLKSKLGQEQHRFYRNMLVQLGVDDHAIVRAIFQNVNTTITQPAQLSELVSNMDKLEWFDGEKGKSRDDFGDMYEGLLQKNANETKSGAGQYFTPRPLINAIVQVMQPAPREVIQDPAAGTAGFLIEADRYIKAHTRDLDDLDEADQIFQMKKAFVGLELVPETRRLALMNCLLHDIEGDDRYGAIRLGNTLGKDGETLPKAHLILSNPPFGSAAGTNITRTFVHPTSNKQLCFIQHIYDALEPGGRAAVVVPDNVLFEGGKGTEIRRDLMDKCNLHTILRLPTGIFYAQGVKTNVLFFQKGTPKNPKQDKGCTKETWVFDMRTNMNTFGKRRTLTEKHFDAFIAAYGSDKNGQSPRTEGVYETLGAIYADGDNFEAQKLAAIEQAKQNAADKEQAFNQVEFEREYLKANARFRKFSRDYIRDQKGDSLDISWLKNLEATSAENLPEPEVLVGEAMTELTEAMSELYQLMLALGANDEAEAQKQLIEEAFGLKEQALEPGKSILDVAAQEAKA</sequence>
<dbReference type="PRINTS" id="PR00507">
    <property type="entry name" value="N12N6MTFRASE"/>
</dbReference>
<evidence type="ECO:0000256" key="7">
    <source>
        <dbReference type="ARBA" id="ARBA00047942"/>
    </source>
</evidence>
<dbReference type="InterPro" id="IPR029063">
    <property type="entry name" value="SAM-dependent_MTases_sf"/>
</dbReference>
<dbReference type="AlphaFoldDB" id="A0A5F0K6U9"/>
<name>A0A5F0K6U9_9GAMM</name>
<dbReference type="GO" id="GO:0009307">
    <property type="term" value="P:DNA restriction-modification system"/>
    <property type="evidence" value="ECO:0007669"/>
    <property type="project" value="UniProtKB-KW"/>
</dbReference>
<keyword evidence="6" id="KW-0680">Restriction system</keyword>
<proteinExistence type="inferred from homology"/>
<dbReference type="OrthoDB" id="9784823at2"/>
<dbReference type="Pfam" id="PF12161">
    <property type="entry name" value="HsdM_N"/>
    <property type="match status" value="1"/>
</dbReference>
<evidence type="ECO:0000256" key="1">
    <source>
        <dbReference type="ARBA" id="ARBA00006594"/>
    </source>
</evidence>
<dbReference type="InterPro" id="IPR022749">
    <property type="entry name" value="D12N6_MeTrfase_N"/>
</dbReference>
<dbReference type="Gene3D" id="3.40.50.150">
    <property type="entry name" value="Vaccinia Virus protein VP39"/>
    <property type="match status" value="1"/>
</dbReference>
<dbReference type="PROSITE" id="PS00092">
    <property type="entry name" value="N6_MTASE"/>
    <property type="match status" value="1"/>
</dbReference>
<dbReference type="PANTHER" id="PTHR42933">
    <property type="entry name" value="SLR6095 PROTEIN"/>
    <property type="match status" value="1"/>
</dbReference>
<comment type="catalytic activity">
    <reaction evidence="7">
        <text>a 2'-deoxyadenosine in DNA + S-adenosyl-L-methionine = an N(6)-methyl-2'-deoxyadenosine in DNA + S-adenosyl-L-homocysteine + H(+)</text>
        <dbReference type="Rhea" id="RHEA:15197"/>
        <dbReference type="Rhea" id="RHEA-COMP:12418"/>
        <dbReference type="Rhea" id="RHEA-COMP:12419"/>
        <dbReference type="ChEBI" id="CHEBI:15378"/>
        <dbReference type="ChEBI" id="CHEBI:57856"/>
        <dbReference type="ChEBI" id="CHEBI:59789"/>
        <dbReference type="ChEBI" id="CHEBI:90615"/>
        <dbReference type="ChEBI" id="CHEBI:90616"/>
        <dbReference type="EC" id="2.1.1.72"/>
    </reaction>
</comment>
<dbReference type="InterPro" id="IPR003356">
    <property type="entry name" value="DNA_methylase_A-5"/>
</dbReference>
<evidence type="ECO:0000313" key="11">
    <source>
        <dbReference type="EMBL" id="TFF75440.1"/>
    </source>
</evidence>
<evidence type="ECO:0000259" key="8">
    <source>
        <dbReference type="Pfam" id="PF02384"/>
    </source>
</evidence>
<dbReference type="SUPFAM" id="SSF53335">
    <property type="entry name" value="S-adenosyl-L-methionine-dependent methyltransferases"/>
    <property type="match status" value="1"/>
</dbReference>
<comment type="caution">
    <text evidence="11">The sequence shown here is derived from an EMBL/GenBank/DDBJ whole genome shotgun (WGS) entry which is preliminary data.</text>
</comment>
<evidence type="ECO:0000256" key="4">
    <source>
        <dbReference type="ARBA" id="ARBA00022679"/>
    </source>
</evidence>
<dbReference type="Gene3D" id="1.20.1260.30">
    <property type="match status" value="1"/>
</dbReference>
<keyword evidence="12" id="KW-1185">Reference proteome</keyword>